<dbReference type="AlphaFoldDB" id="A0A4Z2EZN2"/>
<sequence length="371" mass="40276">MEALIPACLIRGGGGALKRWDPSKLSSSVSLPNHTSGRDKEAEHLFLEYDLLTVSTHAQMDSPYIGINPSAWAVAWTAGGKTNGGGSPPRSTQDQNTHLIPEQSAQPLAERQAVIMGMKGFLLFGCVTVALLLQLSAAGLVKKVIRHRRDSLAPTKTQENLTLPHPDQPVVFNHVYNINVPTASLCSVDLDSPADGELKHKGGAAPVEMQNSEHMEHTLDGDNQIVFTHRINIPKQACGCDNQMGIKDILNRLEMLESELSSLREQCGSGAGCCGSQVTDLPEPEGLKFKSVRETSVEVQWDPLDVAFDGWNLIFRNTKEEDGEILNALGRPETSFEQSGLGPGQEYEVKLEVVKNNKRGPPASQNVVTSE</sequence>
<dbReference type="FunFam" id="2.60.40.10:FF:000162">
    <property type="entry name" value="Tenascin C"/>
    <property type="match status" value="1"/>
</dbReference>
<evidence type="ECO:0000259" key="3">
    <source>
        <dbReference type="PROSITE" id="PS50853"/>
    </source>
</evidence>
<gene>
    <name evidence="4" type="primary">TNC_10</name>
    <name evidence="4" type="ORF">EYF80_055421</name>
</gene>
<dbReference type="PROSITE" id="PS50853">
    <property type="entry name" value="FN3"/>
    <property type="match status" value="1"/>
</dbReference>
<dbReference type="PANTHER" id="PTHR46708">
    <property type="entry name" value="TENASCIN"/>
    <property type="match status" value="1"/>
</dbReference>
<dbReference type="Gene3D" id="2.60.40.10">
    <property type="entry name" value="Immunoglobulins"/>
    <property type="match status" value="1"/>
</dbReference>
<proteinExistence type="predicted"/>
<dbReference type="OrthoDB" id="6130531at2759"/>
<reference evidence="4 5" key="1">
    <citation type="submission" date="2019-03" db="EMBL/GenBank/DDBJ databases">
        <title>First draft genome of Liparis tanakae, snailfish: a comprehensive survey of snailfish specific genes.</title>
        <authorList>
            <person name="Kim W."/>
            <person name="Song I."/>
            <person name="Jeong J.-H."/>
            <person name="Kim D."/>
            <person name="Kim S."/>
            <person name="Ryu S."/>
            <person name="Song J.Y."/>
            <person name="Lee S.K."/>
        </authorList>
    </citation>
    <scope>NUCLEOTIDE SEQUENCE [LARGE SCALE GENOMIC DNA]</scope>
    <source>
        <tissue evidence="4">Muscle</tissue>
    </source>
</reference>
<feature type="transmembrane region" description="Helical" evidence="2">
    <location>
        <begin position="121"/>
        <end position="141"/>
    </location>
</feature>
<keyword evidence="5" id="KW-1185">Reference proteome</keyword>
<evidence type="ECO:0000313" key="4">
    <source>
        <dbReference type="EMBL" id="TNN34417.1"/>
    </source>
</evidence>
<name>A0A4Z2EZN2_9TELE</name>
<dbReference type="InterPro" id="IPR050991">
    <property type="entry name" value="ECM_Regulatory_Proteins"/>
</dbReference>
<dbReference type="PANTHER" id="PTHR46708:SF1">
    <property type="entry name" value="TENASCIN"/>
    <property type="match status" value="1"/>
</dbReference>
<dbReference type="CDD" id="cd00063">
    <property type="entry name" value="FN3"/>
    <property type="match status" value="1"/>
</dbReference>
<dbReference type="GO" id="GO:0030155">
    <property type="term" value="P:regulation of cell adhesion"/>
    <property type="evidence" value="ECO:0007669"/>
    <property type="project" value="TreeGrafter"/>
</dbReference>
<keyword evidence="1" id="KW-0677">Repeat</keyword>
<dbReference type="Pfam" id="PF00041">
    <property type="entry name" value="fn3"/>
    <property type="match status" value="1"/>
</dbReference>
<evidence type="ECO:0000313" key="5">
    <source>
        <dbReference type="Proteomes" id="UP000314294"/>
    </source>
</evidence>
<keyword evidence="2" id="KW-1133">Transmembrane helix</keyword>
<dbReference type="InterPro" id="IPR003961">
    <property type="entry name" value="FN3_dom"/>
</dbReference>
<comment type="caution">
    <text evidence="4">The sequence shown here is derived from an EMBL/GenBank/DDBJ whole genome shotgun (WGS) entry which is preliminary data.</text>
</comment>
<dbReference type="InterPro" id="IPR036116">
    <property type="entry name" value="FN3_sf"/>
</dbReference>
<dbReference type="InterPro" id="IPR013783">
    <property type="entry name" value="Ig-like_fold"/>
</dbReference>
<organism evidence="4 5">
    <name type="scientific">Liparis tanakae</name>
    <name type="common">Tanaka's snailfish</name>
    <dbReference type="NCBI Taxonomy" id="230148"/>
    <lineage>
        <taxon>Eukaryota</taxon>
        <taxon>Metazoa</taxon>
        <taxon>Chordata</taxon>
        <taxon>Craniata</taxon>
        <taxon>Vertebrata</taxon>
        <taxon>Euteleostomi</taxon>
        <taxon>Actinopterygii</taxon>
        <taxon>Neopterygii</taxon>
        <taxon>Teleostei</taxon>
        <taxon>Neoteleostei</taxon>
        <taxon>Acanthomorphata</taxon>
        <taxon>Eupercaria</taxon>
        <taxon>Perciformes</taxon>
        <taxon>Cottioidei</taxon>
        <taxon>Cottales</taxon>
        <taxon>Liparidae</taxon>
        <taxon>Liparis</taxon>
    </lineage>
</organism>
<protein>
    <submittedName>
        <fullName evidence="4">Tenascin</fullName>
    </submittedName>
</protein>
<accession>A0A4Z2EZN2</accession>
<feature type="domain" description="Fibronectin type-III" evidence="3">
    <location>
        <begin position="283"/>
        <end position="371"/>
    </location>
</feature>
<dbReference type="SMART" id="SM00060">
    <property type="entry name" value="FN3"/>
    <property type="match status" value="1"/>
</dbReference>
<keyword evidence="2" id="KW-0812">Transmembrane</keyword>
<evidence type="ECO:0000256" key="1">
    <source>
        <dbReference type="ARBA" id="ARBA00022737"/>
    </source>
</evidence>
<dbReference type="Proteomes" id="UP000314294">
    <property type="component" value="Unassembled WGS sequence"/>
</dbReference>
<evidence type="ECO:0000256" key="2">
    <source>
        <dbReference type="SAM" id="Phobius"/>
    </source>
</evidence>
<dbReference type="GO" id="GO:0005615">
    <property type="term" value="C:extracellular space"/>
    <property type="evidence" value="ECO:0007669"/>
    <property type="project" value="TreeGrafter"/>
</dbReference>
<keyword evidence="2" id="KW-0472">Membrane</keyword>
<dbReference type="SUPFAM" id="SSF49265">
    <property type="entry name" value="Fibronectin type III"/>
    <property type="match status" value="1"/>
</dbReference>
<dbReference type="GO" id="GO:0031175">
    <property type="term" value="P:neuron projection development"/>
    <property type="evidence" value="ECO:0007669"/>
    <property type="project" value="TreeGrafter"/>
</dbReference>
<dbReference type="EMBL" id="SRLO01001967">
    <property type="protein sequence ID" value="TNN34417.1"/>
    <property type="molecule type" value="Genomic_DNA"/>
</dbReference>